<dbReference type="EMBL" id="AF006036">
    <property type="protein sequence ID" value="AAD01254.1"/>
    <property type="molecule type" value="Genomic_DNA"/>
</dbReference>
<organism evidence="1">
    <name type="scientific">Borreliella burgdorferi</name>
    <name type="common">Lyme disease spirochete</name>
    <name type="synonym">Borrelia burgdorferi</name>
    <dbReference type="NCBI Taxonomy" id="139"/>
    <lineage>
        <taxon>Bacteria</taxon>
        <taxon>Pseudomonadati</taxon>
        <taxon>Spirochaetota</taxon>
        <taxon>Spirochaetia</taxon>
        <taxon>Spirochaetales</taxon>
        <taxon>Borreliaceae</taxon>
        <taxon>Borreliella</taxon>
    </lineage>
</organism>
<sequence>RIISFSTEFASGFRSALSSKIFLFTFDTFFSSVSLGKQLEIRTVSIPSLKRSFAWVSISLDLCDSSVGTPSFSFPRAHSSALLELINAAVGIE</sequence>
<reference evidence="1" key="1">
    <citation type="submission" date="1997-05" db="EMBL/GenBank/DDBJ databases">
        <authorList>
            <person name="Feng S."/>
            <person name="Hodzic E."/>
            <person name="Barthold S.W."/>
        </authorList>
    </citation>
    <scope>NUCLEOTIDE SEQUENCE</scope>
    <source>
        <strain evidence="1">N40</strain>
    </source>
</reference>
<proteinExistence type="predicted"/>
<protein>
    <submittedName>
        <fullName evidence="1">Uncharacterized protein</fullName>
    </submittedName>
</protein>
<feature type="non-terminal residue" evidence="1">
    <location>
        <position position="1"/>
    </location>
</feature>
<dbReference type="AlphaFoldDB" id="Q9ZIX9"/>
<name>Q9ZIX9_BORBG</name>
<evidence type="ECO:0000313" key="1">
    <source>
        <dbReference type="EMBL" id="AAD01254.1"/>
    </source>
</evidence>
<accession>Q9ZIX9</accession>